<dbReference type="GO" id="GO:1990077">
    <property type="term" value="C:primosome complex"/>
    <property type="evidence" value="ECO:0007669"/>
    <property type="project" value="UniProtKB-KW"/>
</dbReference>
<keyword evidence="8" id="KW-0347">Helicase</keyword>
<evidence type="ECO:0000256" key="3">
    <source>
        <dbReference type="ARBA" id="ARBA00022679"/>
    </source>
</evidence>
<evidence type="ECO:0000256" key="6">
    <source>
        <dbReference type="ARBA" id="ARBA00023163"/>
    </source>
</evidence>
<organism evidence="8">
    <name type="scientific">Streptococcus thermophilus</name>
    <dbReference type="NCBI Taxonomy" id="1308"/>
    <lineage>
        <taxon>Bacteria</taxon>
        <taxon>Bacillati</taxon>
        <taxon>Bacillota</taxon>
        <taxon>Bacilli</taxon>
        <taxon>Lactobacillales</taxon>
        <taxon>Streptococcaceae</taxon>
        <taxon>Streptococcus</taxon>
    </lineage>
</organism>
<geneLocation type="plasmid" evidence="8">
    <name>pSMQ308</name>
</geneLocation>
<dbReference type="EMBL" id="AY312234">
    <property type="protein sequence ID" value="AAQ84062.1"/>
    <property type="molecule type" value="Genomic_DNA"/>
</dbReference>
<keyword evidence="2" id="KW-0639">Primosome</keyword>
<dbReference type="GO" id="GO:0005829">
    <property type="term" value="C:cytosol"/>
    <property type="evidence" value="ECO:0007669"/>
    <property type="project" value="TreeGrafter"/>
</dbReference>
<keyword evidence="5" id="KW-0235">DNA replication</keyword>
<dbReference type="GO" id="GO:0005524">
    <property type="term" value="F:ATP binding"/>
    <property type="evidence" value="ECO:0007669"/>
    <property type="project" value="InterPro"/>
</dbReference>
<keyword evidence="6" id="KW-0804">Transcription</keyword>
<dbReference type="AlphaFoldDB" id="Q6W4X8"/>
<keyword evidence="8" id="KW-0614">Plasmid</keyword>
<dbReference type="InterPro" id="IPR006171">
    <property type="entry name" value="TOPRIM_dom"/>
</dbReference>
<proteinExistence type="predicted"/>
<keyword evidence="1" id="KW-0240">DNA-directed RNA polymerase</keyword>
<dbReference type="Gene3D" id="3.40.50.300">
    <property type="entry name" value="P-loop containing nucleotide triphosphate hydrolases"/>
    <property type="match status" value="1"/>
</dbReference>
<dbReference type="GO" id="GO:0000428">
    <property type="term" value="C:DNA-directed RNA polymerase complex"/>
    <property type="evidence" value="ECO:0007669"/>
    <property type="project" value="UniProtKB-KW"/>
</dbReference>
<protein>
    <submittedName>
        <fullName evidence="8">Putative primase/helicase</fullName>
    </submittedName>
</protein>
<dbReference type="PROSITE" id="PS51199">
    <property type="entry name" value="SF4_HELICASE"/>
    <property type="match status" value="1"/>
</dbReference>
<dbReference type="Gene3D" id="3.40.1360.10">
    <property type="match status" value="1"/>
</dbReference>
<evidence type="ECO:0000256" key="2">
    <source>
        <dbReference type="ARBA" id="ARBA00022515"/>
    </source>
</evidence>
<sequence length="692" mass="76913">MDRQEATEVAKEYLVSYVETLTDHSAKGNRKAYVCPLCGSGTGRNKTGAFTITPDGLSWKCFACDRGGDTLDLIGYVEDITDYSAKVTRAGELFNLDIEAPAEYQKQDKTAQNTDTHINIQIDANTQANYATLYSEAHKRIKETDYPKKRGLSDEVLEQFHIGYIAEWRHPKAPESVPTSPRLIIPVTQTSYLARDTRDNIPDYQKQYAKTKVGGSNIFNSKALTTNADQPIFIVEGEIDALSIMEVGGVAVGLGSISNAEKLVNMLDGKKLERPLILALDNDSRGRQAQEDLKKLLQAKKIPYTVAELTTKDAKDPNNMLVRDRGAFEARVEKAINDARDDKEKYLETSTDNYIQDFLNGIADSANTPNISTGFPILDKCLDGGFYEGLYIVGAISSLGKTTLVTQIADQVASKGHDVLIFSLEMARSEIMAKSISRHTVMEVLQTGGDMKNAKTARGITAGVRYANYNDTEKELIKNAVTAYSGYAKHIYITEGIGDLGVQQIRETVEKHIQYTGNTPLIIVDYLQILAPYNERATDKQNTDKAVMELKRISRDFKTPVIGISSFNRDNYNNAVSMQAFKESGAIEYSSDILIGLQLKGAGTKDFDVTEAKSKNPREIELVILKNRNGKTGDKVPFEFYPMFNYFVENDAPNYIQAENDSDTGKHQVNAEEYEVIPVEGSNLVEIKQKRE</sequence>
<evidence type="ECO:0000313" key="8">
    <source>
        <dbReference type="EMBL" id="AAQ84062.1"/>
    </source>
</evidence>
<evidence type="ECO:0000256" key="1">
    <source>
        <dbReference type="ARBA" id="ARBA00022478"/>
    </source>
</evidence>
<evidence type="ECO:0000256" key="5">
    <source>
        <dbReference type="ARBA" id="ARBA00022705"/>
    </source>
</evidence>
<dbReference type="Pfam" id="PF03796">
    <property type="entry name" value="DnaB_C"/>
    <property type="match status" value="1"/>
</dbReference>
<dbReference type="SMART" id="SM00493">
    <property type="entry name" value="TOPRIM"/>
    <property type="match status" value="1"/>
</dbReference>
<dbReference type="GO" id="GO:0003677">
    <property type="term" value="F:DNA binding"/>
    <property type="evidence" value="ECO:0007669"/>
    <property type="project" value="InterPro"/>
</dbReference>
<keyword evidence="8" id="KW-0547">Nucleotide-binding</keyword>
<dbReference type="Pfam" id="PF13155">
    <property type="entry name" value="Toprim_2"/>
    <property type="match status" value="1"/>
</dbReference>
<dbReference type="InterPro" id="IPR007694">
    <property type="entry name" value="DNA_helicase_DnaB-like_C"/>
</dbReference>
<dbReference type="RefSeq" id="WP_011161218.1">
    <property type="nucleotide sequence ID" value="NZ_CP065501.1"/>
</dbReference>
<dbReference type="InterPro" id="IPR034154">
    <property type="entry name" value="TOPRIM_DnaG/twinkle"/>
</dbReference>
<feature type="domain" description="SF4 helicase" evidence="7">
    <location>
        <begin position="364"/>
        <end position="654"/>
    </location>
</feature>
<accession>Q6W4X8</accession>
<keyword evidence="8" id="KW-0378">Hydrolase</keyword>
<dbReference type="InterPro" id="IPR027417">
    <property type="entry name" value="P-loop_NTPase"/>
</dbReference>
<name>Q6W4X8_STRTR</name>
<keyword evidence="8" id="KW-0067">ATP-binding</keyword>
<dbReference type="GO" id="GO:0016779">
    <property type="term" value="F:nucleotidyltransferase activity"/>
    <property type="evidence" value="ECO:0007669"/>
    <property type="project" value="UniProtKB-KW"/>
</dbReference>
<dbReference type="SUPFAM" id="SSF52540">
    <property type="entry name" value="P-loop containing nucleoside triphosphate hydrolases"/>
    <property type="match status" value="1"/>
</dbReference>
<keyword evidence="3" id="KW-0808">Transferase</keyword>
<dbReference type="Gene3D" id="3.90.580.10">
    <property type="entry name" value="Zinc finger, CHC2-type domain"/>
    <property type="match status" value="1"/>
</dbReference>
<dbReference type="SUPFAM" id="SSF57783">
    <property type="entry name" value="Zinc beta-ribbon"/>
    <property type="match status" value="1"/>
</dbReference>
<dbReference type="GO" id="GO:0008270">
    <property type="term" value="F:zinc ion binding"/>
    <property type="evidence" value="ECO:0007669"/>
    <property type="project" value="InterPro"/>
</dbReference>
<dbReference type="PANTHER" id="PTHR30153:SF2">
    <property type="entry name" value="REPLICATIVE DNA HELICASE"/>
    <property type="match status" value="1"/>
</dbReference>
<dbReference type="InterPro" id="IPR036977">
    <property type="entry name" value="DNA_primase_Znf_CHC2"/>
</dbReference>
<keyword evidence="4" id="KW-0548">Nucleotidyltransferase</keyword>
<reference evidence="8" key="1">
    <citation type="journal article" date="2004" name="Plasmid">
        <title>Characterization of a theta-replicating plasmid from Streptococcus thermophilus.</title>
        <authorList>
            <person name="Turgeon N."/>
            <person name="Frenette M."/>
            <person name="Moineau S."/>
        </authorList>
    </citation>
    <scope>NUCLEOTIDE SEQUENCE</scope>
    <source>
        <plasmid evidence="8">pSMQ308</plasmid>
    </source>
</reference>
<evidence type="ECO:0000259" key="7">
    <source>
        <dbReference type="PROSITE" id="PS51199"/>
    </source>
</evidence>
<evidence type="ECO:0000256" key="4">
    <source>
        <dbReference type="ARBA" id="ARBA00022695"/>
    </source>
</evidence>
<dbReference type="GO" id="GO:0006269">
    <property type="term" value="P:DNA replication, synthesis of primer"/>
    <property type="evidence" value="ECO:0007669"/>
    <property type="project" value="UniProtKB-KW"/>
</dbReference>
<dbReference type="SUPFAM" id="SSF56731">
    <property type="entry name" value="DNA primase core"/>
    <property type="match status" value="1"/>
</dbReference>
<dbReference type="CDD" id="cd01029">
    <property type="entry name" value="TOPRIM_primases"/>
    <property type="match status" value="1"/>
</dbReference>
<dbReference type="GO" id="GO:0003678">
    <property type="term" value="F:DNA helicase activity"/>
    <property type="evidence" value="ECO:0007669"/>
    <property type="project" value="InterPro"/>
</dbReference>
<dbReference type="PANTHER" id="PTHR30153">
    <property type="entry name" value="REPLICATIVE DNA HELICASE DNAB"/>
    <property type="match status" value="1"/>
</dbReference>